<feature type="compositionally biased region" description="Polar residues" evidence="1">
    <location>
        <begin position="10"/>
        <end position="24"/>
    </location>
</feature>
<dbReference type="InterPro" id="IPR005585">
    <property type="entry name" value="DUF327"/>
</dbReference>
<proteinExistence type="predicted"/>
<organism evidence="2 3">
    <name type="scientific">Anaerosporomusa subterranea</name>
    <dbReference type="NCBI Taxonomy" id="1794912"/>
    <lineage>
        <taxon>Bacteria</taxon>
        <taxon>Bacillati</taxon>
        <taxon>Bacillota</taxon>
        <taxon>Negativicutes</taxon>
        <taxon>Acetonemataceae</taxon>
        <taxon>Anaerosporomusa</taxon>
    </lineage>
</organism>
<evidence type="ECO:0000313" key="2">
    <source>
        <dbReference type="EMBL" id="KYZ76286.1"/>
    </source>
</evidence>
<dbReference type="STRING" id="1794912.AXX12_07555"/>
<sequence>MKINPFAPSGAQTFNEPEANSRTGSGQGQFMVDLAQSQGKLSRRRLDAFLDEITAQGQRLSQTPTYSELKAYRTLISKFMGEAVSQMYTVDSQAGWDRHGRQKMYTTIKKIDHELAALTEDIRQGQERQISIAARLDGIKGMLVDLYS</sequence>
<comment type="caution">
    <text evidence="2">The sequence shown here is derived from an EMBL/GenBank/DDBJ whole genome shotgun (WGS) entry which is preliminary data.</text>
</comment>
<feature type="region of interest" description="Disordered" evidence="1">
    <location>
        <begin position="1"/>
        <end position="27"/>
    </location>
</feature>
<reference evidence="2 3" key="1">
    <citation type="submission" date="2016-02" db="EMBL/GenBank/DDBJ databases">
        <title>Anaerosporomusa subterraneum gen. nov., sp. nov., a spore-forming obligate anaerobe isolated from saprolite.</title>
        <authorList>
            <person name="Choi J.K."/>
            <person name="Shah M."/>
            <person name="Yee N."/>
        </authorList>
    </citation>
    <scope>NUCLEOTIDE SEQUENCE [LARGE SCALE GENOMIC DNA]</scope>
    <source>
        <strain evidence="2 3">RU4</strain>
    </source>
</reference>
<name>A0A154BQS4_ANASB</name>
<keyword evidence="3" id="KW-1185">Reference proteome</keyword>
<dbReference type="InterPro" id="IPR024042">
    <property type="entry name" value="TM1646-like_dom_sf"/>
</dbReference>
<protein>
    <recommendedName>
        <fullName evidence="4">DUF327 domain-containing protein</fullName>
    </recommendedName>
</protein>
<dbReference type="AlphaFoldDB" id="A0A154BQS4"/>
<dbReference type="OrthoDB" id="1680946at2"/>
<dbReference type="RefSeq" id="WP_066241480.1">
    <property type="nucleotide sequence ID" value="NZ_LSGP01000017.1"/>
</dbReference>
<accession>A0A154BQS4</accession>
<dbReference type="SUPFAM" id="SSF158397">
    <property type="entry name" value="TM1646-like"/>
    <property type="match status" value="1"/>
</dbReference>
<evidence type="ECO:0000256" key="1">
    <source>
        <dbReference type="SAM" id="MobiDB-lite"/>
    </source>
</evidence>
<gene>
    <name evidence="2" type="ORF">AXX12_07555</name>
</gene>
<evidence type="ECO:0008006" key="4">
    <source>
        <dbReference type="Google" id="ProtNLM"/>
    </source>
</evidence>
<dbReference type="Gene3D" id="1.20.120.490">
    <property type="entry name" value="Hypothetical protein TM1646-like domain"/>
    <property type="match status" value="1"/>
</dbReference>
<evidence type="ECO:0000313" key="3">
    <source>
        <dbReference type="Proteomes" id="UP000076268"/>
    </source>
</evidence>
<dbReference type="Pfam" id="PF03885">
    <property type="entry name" value="DUF327"/>
    <property type="match status" value="1"/>
</dbReference>
<dbReference type="EMBL" id="LSGP01000017">
    <property type="protein sequence ID" value="KYZ76286.1"/>
    <property type="molecule type" value="Genomic_DNA"/>
</dbReference>
<dbReference type="Proteomes" id="UP000076268">
    <property type="component" value="Unassembled WGS sequence"/>
</dbReference>